<sequence length="72" mass="8738">MGQIVNYCQCKFKVHFLSFSEEAYVAFIDKWWEFSTLFELSRRSNVRLKARSNDRRWPNLNDRSASRIFPFP</sequence>
<dbReference type="Proteomes" id="UP000187012">
    <property type="component" value="Unassembled WGS sequence"/>
</dbReference>
<protein>
    <submittedName>
        <fullName evidence="1">Uncharacterized protein</fullName>
    </submittedName>
</protein>
<accession>A0A1N7SBJ4</accession>
<name>A0A1N7SBJ4_9BURK</name>
<proteinExistence type="predicted"/>
<reference evidence="1 2" key="1">
    <citation type="submission" date="2016-12" db="EMBL/GenBank/DDBJ databases">
        <authorList>
            <person name="Song W.-J."/>
            <person name="Kurnit D.M."/>
        </authorList>
    </citation>
    <scope>NUCLEOTIDE SEQUENCE [LARGE SCALE GENOMIC DNA]</scope>
    <source>
        <strain evidence="1 2">STM7296</strain>
    </source>
</reference>
<evidence type="ECO:0000313" key="2">
    <source>
        <dbReference type="Proteomes" id="UP000187012"/>
    </source>
</evidence>
<organism evidence="1 2">
    <name type="scientific">Paraburkholderia ribeironis</name>
    <dbReference type="NCBI Taxonomy" id="1247936"/>
    <lineage>
        <taxon>Bacteria</taxon>
        <taxon>Pseudomonadati</taxon>
        <taxon>Pseudomonadota</taxon>
        <taxon>Betaproteobacteria</taxon>
        <taxon>Burkholderiales</taxon>
        <taxon>Burkholderiaceae</taxon>
        <taxon>Paraburkholderia</taxon>
    </lineage>
</organism>
<keyword evidence="2" id="KW-1185">Reference proteome</keyword>
<gene>
    <name evidence="1" type="ORF">BN2475_490032</name>
</gene>
<dbReference type="EMBL" id="CYGX02000049">
    <property type="protein sequence ID" value="SIT44767.1"/>
    <property type="molecule type" value="Genomic_DNA"/>
</dbReference>
<dbReference type="AlphaFoldDB" id="A0A1N7SBJ4"/>
<evidence type="ECO:0000313" key="1">
    <source>
        <dbReference type="EMBL" id="SIT44767.1"/>
    </source>
</evidence>